<organism evidence="7 8">
    <name type="scientific">Marinobacter psychrophilus</name>
    <dbReference type="NCBI Taxonomy" id="330734"/>
    <lineage>
        <taxon>Bacteria</taxon>
        <taxon>Pseudomonadati</taxon>
        <taxon>Pseudomonadota</taxon>
        <taxon>Gammaproteobacteria</taxon>
        <taxon>Pseudomonadales</taxon>
        <taxon>Marinobacteraceae</taxon>
        <taxon>Marinobacter</taxon>
    </lineage>
</organism>
<dbReference type="GO" id="GO:0008299">
    <property type="term" value="P:isoprenoid biosynthetic process"/>
    <property type="evidence" value="ECO:0007669"/>
    <property type="project" value="InterPro"/>
</dbReference>
<dbReference type="SFLD" id="SFLDS00005">
    <property type="entry name" value="Isoprenoid_Synthase_Type_I"/>
    <property type="match status" value="1"/>
</dbReference>
<dbReference type="KEGG" id="mpq:ABA45_13185"/>
<dbReference type="Pfam" id="PF00348">
    <property type="entry name" value="polyprenyl_synt"/>
    <property type="match status" value="1"/>
</dbReference>
<dbReference type="AlphaFoldDB" id="A0A0H4IE61"/>
<gene>
    <name evidence="7" type="ORF">ABA45_13185</name>
</gene>
<dbReference type="InterPro" id="IPR033749">
    <property type="entry name" value="Polyprenyl_synt_CS"/>
</dbReference>
<sequence>MTVSVLGAEVLSRKNASANVVAVQSADNADHTRALDQVRALMLDALQGVMEGPANNASQYQISTKGSLLRARLALASCRSFECSQEYAIVAAACCELIHNASLVHDDLLDGDQLRRGQATVWKRHGRGVALCAGDLLLCTAFAVSADLVDVQQSRLLTQYLAAMTGRVIVGQSIEIAPVEPGVQPRFRAYIEAAQAKTVPLIQLPLMTGAIAAKSGLSVLDSIRRFAEAVGLAYQIIDDLDDLVESKADLKSKVKSLHPFHAWHHHRGRLSDSPERRVQRATRHALAALQRGRRQLKCLEEKMSTPITPTLGPLLMKLECRAQAHRYSFGSNGEGCHDTTTTWG</sequence>
<evidence type="ECO:0000256" key="3">
    <source>
        <dbReference type="ARBA" id="ARBA00022679"/>
    </source>
</evidence>
<evidence type="ECO:0000256" key="1">
    <source>
        <dbReference type="ARBA" id="ARBA00001946"/>
    </source>
</evidence>
<name>A0A0H4IE61_9GAMM</name>
<dbReference type="Gene3D" id="1.10.600.10">
    <property type="entry name" value="Farnesyl Diphosphate Synthase"/>
    <property type="match status" value="1"/>
</dbReference>
<keyword evidence="3 6" id="KW-0808">Transferase</keyword>
<evidence type="ECO:0000256" key="6">
    <source>
        <dbReference type="RuleBase" id="RU004466"/>
    </source>
</evidence>
<proteinExistence type="inferred from homology"/>
<comment type="cofactor">
    <cofactor evidence="1">
        <name>Mg(2+)</name>
        <dbReference type="ChEBI" id="CHEBI:18420"/>
    </cofactor>
</comment>
<evidence type="ECO:0000313" key="8">
    <source>
        <dbReference type="Proteomes" id="UP000036406"/>
    </source>
</evidence>
<dbReference type="PROSITE" id="PS00723">
    <property type="entry name" value="POLYPRENYL_SYNTHASE_1"/>
    <property type="match status" value="1"/>
</dbReference>
<accession>A0A0H4IE61</accession>
<keyword evidence="5" id="KW-0460">Magnesium</keyword>
<dbReference type="PROSITE" id="PS00444">
    <property type="entry name" value="POLYPRENYL_SYNTHASE_2"/>
    <property type="match status" value="1"/>
</dbReference>
<dbReference type="STRING" id="330734.ABA45_13185"/>
<protein>
    <submittedName>
        <fullName evidence="7">Polyprenyl diphosphate synthase</fullName>
    </submittedName>
</protein>
<dbReference type="PANTHER" id="PTHR12001">
    <property type="entry name" value="GERANYLGERANYL PYROPHOSPHATE SYNTHASE"/>
    <property type="match status" value="1"/>
</dbReference>
<dbReference type="SUPFAM" id="SSF48576">
    <property type="entry name" value="Terpenoid synthases"/>
    <property type="match status" value="1"/>
</dbReference>
<evidence type="ECO:0000256" key="5">
    <source>
        <dbReference type="ARBA" id="ARBA00022842"/>
    </source>
</evidence>
<dbReference type="RefSeq" id="WP_048386801.1">
    <property type="nucleotide sequence ID" value="NZ_CP011494.1"/>
</dbReference>
<keyword evidence="8" id="KW-1185">Reference proteome</keyword>
<evidence type="ECO:0000256" key="4">
    <source>
        <dbReference type="ARBA" id="ARBA00022723"/>
    </source>
</evidence>
<dbReference type="PATRIC" id="fig|330734.3.peg.2760"/>
<dbReference type="GO" id="GO:0046872">
    <property type="term" value="F:metal ion binding"/>
    <property type="evidence" value="ECO:0007669"/>
    <property type="project" value="UniProtKB-KW"/>
</dbReference>
<dbReference type="InterPro" id="IPR008949">
    <property type="entry name" value="Isoprenoid_synthase_dom_sf"/>
</dbReference>
<evidence type="ECO:0000313" key="7">
    <source>
        <dbReference type="EMBL" id="AKO53252.1"/>
    </source>
</evidence>
<dbReference type="GO" id="GO:0004659">
    <property type="term" value="F:prenyltransferase activity"/>
    <property type="evidence" value="ECO:0007669"/>
    <property type="project" value="InterPro"/>
</dbReference>
<keyword evidence="4" id="KW-0479">Metal-binding</keyword>
<dbReference type="PANTHER" id="PTHR12001:SF85">
    <property type="entry name" value="SHORT CHAIN ISOPRENYL DIPHOSPHATE SYNTHASE"/>
    <property type="match status" value="1"/>
</dbReference>
<evidence type="ECO:0000256" key="2">
    <source>
        <dbReference type="ARBA" id="ARBA00006706"/>
    </source>
</evidence>
<comment type="similarity">
    <text evidence="2 6">Belongs to the FPP/GGPP synthase family.</text>
</comment>
<reference evidence="7 8" key="1">
    <citation type="submission" date="2015-05" db="EMBL/GenBank/DDBJ databases">
        <title>Complete genome of Marinobacter psychrophilus strain 20041T isolated from sea-ice of the Canadian Basin.</title>
        <authorList>
            <person name="Song L."/>
            <person name="Ren L."/>
            <person name="Yu Y."/>
            <person name="Wang X."/>
        </authorList>
    </citation>
    <scope>NUCLEOTIDE SEQUENCE [LARGE SCALE GENOMIC DNA]</scope>
    <source>
        <strain evidence="7 8">20041</strain>
    </source>
</reference>
<dbReference type="Proteomes" id="UP000036406">
    <property type="component" value="Chromosome"/>
</dbReference>
<dbReference type="EMBL" id="CP011494">
    <property type="protein sequence ID" value="AKO53252.1"/>
    <property type="molecule type" value="Genomic_DNA"/>
</dbReference>
<dbReference type="InterPro" id="IPR000092">
    <property type="entry name" value="Polyprenyl_synt"/>
</dbReference>